<dbReference type="EMBL" id="CP071444">
    <property type="protein sequence ID" value="QSX08626.1"/>
    <property type="molecule type" value="Genomic_DNA"/>
</dbReference>
<dbReference type="CDD" id="cd07721">
    <property type="entry name" value="yflN-like_MBL-fold"/>
    <property type="match status" value="1"/>
</dbReference>
<evidence type="ECO:0000259" key="1">
    <source>
        <dbReference type="SMART" id="SM00849"/>
    </source>
</evidence>
<dbReference type="Gene3D" id="3.60.15.10">
    <property type="entry name" value="Ribonuclease Z/Hydroxyacylglutathione hydrolase-like"/>
    <property type="match status" value="1"/>
</dbReference>
<dbReference type="InterPro" id="IPR036866">
    <property type="entry name" value="RibonucZ/Hydroxyglut_hydro"/>
</dbReference>
<accession>A0A974XMG9</accession>
<gene>
    <name evidence="2" type="ORF">J0B03_00605</name>
</gene>
<dbReference type="SUPFAM" id="SSF56281">
    <property type="entry name" value="Metallo-hydrolase/oxidoreductase"/>
    <property type="match status" value="1"/>
</dbReference>
<name>A0A974XMG9_9FIRM</name>
<proteinExistence type="predicted"/>
<keyword evidence="3" id="KW-1185">Reference proteome</keyword>
<sequence length="251" mass="28698">MKITDQLYMLQLPVEMPHPSFLHPSVIKDKNFLVLVDTGLEGPEYLGKIMDLFQQDDLSFDELETIILTHQDFDHIGGLHGILESFDKTIEVYFHEAEKSYIVGDQELIKGAKKKMPSLFKLLRRKMEGEKQSEYEDGSDIKVIRMLKDGDLLPIGGGVRVIHTPGHTPGNICLYHYNSRTLIAGDTFNFLDGKLIGPNPVYTPNMDQAMTSLEKLLEYDIARIICYHGGLYEDHPNEKIRQIIDSYKNKE</sequence>
<dbReference type="InterPro" id="IPR050855">
    <property type="entry name" value="NDM-1-like"/>
</dbReference>
<dbReference type="KEGG" id="alka:J0B03_00605"/>
<evidence type="ECO:0000313" key="3">
    <source>
        <dbReference type="Proteomes" id="UP000663499"/>
    </source>
</evidence>
<evidence type="ECO:0000313" key="2">
    <source>
        <dbReference type="EMBL" id="QSX08626.1"/>
    </source>
</evidence>
<dbReference type="AlphaFoldDB" id="A0A974XMG9"/>
<dbReference type="PANTHER" id="PTHR42951:SF15">
    <property type="entry name" value="METALLO-BETA-LACTAMASE SUPERFAMILY PROTEIN"/>
    <property type="match status" value="1"/>
</dbReference>
<dbReference type="Proteomes" id="UP000663499">
    <property type="component" value="Chromosome"/>
</dbReference>
<reference evidence="2" key="1">
    <citation type="submission" date="2021-03" db="EMBL/GenBank/DDBJ databases">
        <title>Alkalibacter marinus sp. nov., isolated from tidal flat sediment.</title>
        <authorList>
            <person name="Namirimu T."/>
            <person name="Yang J.-A."/>
            <person name="Yang S.-H."/>
            <person name="Kim Y.-J."/>
            <person name="Kwon K.K."/>
        </authorList>
    </citation>
    <scope>NUCLEOTIDE SEQUENCE</scope>
    <source>
        <strain evidence="2">ES005</strain>
    </source>
</reference>
<dbReference type="PANTHER" id="PTHR42951">
    <property type="entry name" value="METALLO-BETA-LACTAMASE DOMAIN-CONTAINING"/>
    <property type="match status" value="1"/>
</dbReference>
<protein>
    <submittedName>
        <fullName evidence="2">MBL fold metallo-hydrolase</fullName>
    </submittedName>
</protein>
<dbReference type="Pfam" id="PF00753">
    <property type="entry name" value="Lactamase_B"/>
    <property type="match status" value="1"/>
</dbReference>
<organism evidence="2 3">
    <name type="scientific">Alkalibacter rhizosphaerae</name>
    <dbReference type="NCBI Taxonomy" id="2815577"/>
    <lineage>
        <taxon>Bacteria</taxon>
        <taxon>Bacillati</taxon>
        <taxon>Bacillota</taxon>
        <taxon>Clostridia</taxon>
        <taxon>Eubacteriales</taxon>
        <taxon>Eubacteriaceae</taxon>
        <taxon>Alkalibacter</taxon>
    </lineage>
</organism>
<dbReference type="InterPro" id="IPR001279">
    <property type="entry name" value="Metallo-B-lactamas"/>
</dbReference>
<dbReference type="RefSeq" id="WP_207299967.1">
    <property type="nucleotide sequence ID" value="NZ_CP071444.1"/>
</dbReference>
<dbReference type="SMART" id="SM00849">
    <property type="entry name" value="Lactamase_B"/>
    <property type="match status" value="1"/>
</dbReference>
<feature type="domain" description="Metallo-beta-lactamase" evidence="1">
    <location>
        <begin position="21"/>
        <end position="228"/>
    </location>
</feature>